<dbReference type="Gene3D" id="2.10.70.10">
    <property type="entry name" value="Complement Module, domain 1"/>
    <property type="match status" value="2"/>
</dbReference>
<feature type="signal peptide" evidence="7">
    <location>
        <begin position="1"/>
        <end position="23"/>
    </location>
</feature>
<dbReference type="InterPro" id="IPR035976">
    <property type="entry name" value="Sushi/SCR/CCP_sf"/>
</dbReference>
<evidence type="ECO:0000256" key="6">
    <source>
        <dbReference type="SAM" id="Phobius"/>
    </source>
</evidence>
<dbReference type="CDD" id="cd00033">
    <property type="entry name" value="CCP"/>
    <property type="match status" value="1"/>
</dbReference>
<keyword evidence="10" id="KW-1185">Reference proteome</keyword>
<reference evidence="9" key="1">
    <citation type="submission" date="2021-01" db="UniProtKB">
        <authorList>
            <consortium name="EnsemblMetazoa"/>
        </authorList>
    </citation>
    <scope>IDENTIFICATION</scope>
</reference>
<dbReference type="RefSeq" id="XP_022657777.1">
    <property type="nucleotide sequence ID" value="XM_022802042.1"/>
</dbReference>
<dbReference type="EnsemblMetazoa" id="XM_022802041">
    <property type="protein sequence ID" value="XP_022657776"/>
    <property type="gene ID" value="LOC111248920"/>
</dbReference>
<keyword evidence="6" id="KW-0472">Membrane</keyword>
<dbReference type="EnsemblMetazoa" id="XM_022802044">
    <property type="protein sequence ID" value="XP_022657779"/>
    <property type="gene ID" value="LOC111248920"/>
</dbReference>
<keyword evidence="2 5" id="KW-0768">Sushi</keyword>
<feature type="transmembrane region" description="Helical" evidence="6">
    <location>
        <begin position="234"/>
        <end position="257"/>
    </location>
</feature>
<evidence type="ECO:0000256" key="3">
    <source>
        <dbReference type="ARBA" id="ARBA00022729"/>
    </source>
</evidence>
<evidence type="ECO:0000313" key="9">
    <source>
        <dbReference type="EnsemblMetazoa" id="XP_022657779"/>
    </source>
</evidence>
<keyword evidence="6" id="KW-1133">Transmembrane helix</keyword>
<dbReference type="Proteomes" id="UP000594260">
    <property type="component" value="Unplaced"/>
</dbReference>
<dbReference type="SMART" id="SM00032">
    <property type="entry name" value="CCP"/>
    <property type="match status" value="2"/>
</dbReference>
<evidence type="ECO:0000256" key="5">
    <source>
        <dbReference type="PROSITE-ProRule" id="PRU00302"/>
    </source>
</evidence>
<dbReference type="EnsemblMetazoa" id="XM_022802042">
    <property type="protein sequence ID" value="XP_022657777"/>
    <property type="gene ID" value="LOC111248920"/>
</dbReference>
<dbReference type="OrthoDB" id="6136178at2759"/>
<sequence length="311" mass="35547">MGHALPLTIVAALLVSTFLTGLADTVNTLTTCNWPSLIERIPHLGNFTSIFNGEQIRLRCQNDYKPTEQAQYAKCIDGEWNWPPNFRCIPNNFCRLLVEPSAGSHKVLPGSHEKRSKLGQDIFADNEGLIVKCRADNQTHSFACRNGQWEPEMSSTPCKPSICKQAAEIENGSFRRLSPEYIEPYCNEGYELKGSKTVFCVNNKWTVRKSEVWPHCERSEVLRTPSSQWKQYQWIGYVVGGLILLVGLIVLLIWCHLRRDSPKRNRLMHQTSHVDELLHLRRTKPIVIPEPVAHTQVHYTHDRKPIPVTSL</sequence>
<feature type="chain" id="PRO_5033597185" description="Sushi domain-containing protein" evidence="7">
    <location>
        <begin position="24"/>
        <end position="311"/>
    </location>
</feature>
<dbReference type="PANTHER" id="PTHR45785:SF2">
    <property type="entry name" value="COMPLEMENT FACTOR H-RELATED"/>
    <property type="match status" value="1"/>
</dbReference>
<dbReference type="PROSITE" id="PS50923">
    <property type="entry name" value="SUSHI"/>
    <property type="match status" value="1"/>
</dbReference>
<comment type="subcellular location">
    <subcellularLocation>
        <location evidence="1">Virion</location>
    </subcellularLocation>
</comment>
<dbReference type="PANTHER" id="PTHR45785">
    <property type="entry name" value="COMPLEMENT FACTOR H-RELATED"/>
    <property type="match status" value="1"/>
</dbReference>
<dbReference type="RefSeq" id="XP_022657776.1">
    <property type="nucleotide sequence ID" value="XM_022802041.1"/>
</dbReference>
<evidence type="ECO:0000259" key="8">
    <source>
        <dbReference type="PROSITE" id="PS50923"/>
    </source>
</evidence>
<dbReference type="AlphaFoldDB" id="A0A7M7M8K8"/>
<dbReference type="InterPro" id="IPR051503">
    <property type="entry name" value="ComplSys_Reg/VirEntry_Med"/>
</dbReference>
<evidence type="ECO:0000256" key="2">
    <source>
        <dbReference type="ARBA" id="ARBA00022659"/>
    </source>
</evidence>
<dbReference type="SUPFAM" id="SSF57535">
    <property type="entry name" value="Complement control module/SCR domain"/>
    <property type="match status" value="1"/>
</dbReference>
<feature type="domain" description="Sushi" evidence="8">
    <location>
        <begin position="161"/>
        <end position="218"/>
    </location>
</feature>
<keyword evidence="6" id="KW-0812">Transmembrane</keyword>
<protein>
    <recommendedName>
        <fullName evidence="8">Sushi domain-containing protein</fullName>
    </recommendedName>
</protein>
<comment type="caution">
    <text evidence="5">Lacks conserved residue(s) required for the propagation of feature annotation.</text>
</comment>
<accession>A0A7M7M8K8</accession>
<dbReference type="KEGG" id="vde:111248920"/>
<dbReference type="InParanoid" id="A0A7M7M8K8"/>
<keyword evidence="4" id="KW-1015">Disulfide bond</keyword>
<dbReference type="RefSeq" id="XP_022657775.1">
    <property type="nucleotide sequence ID" value="XM_022802040.1"/>
</dbReference>
<evidence type="ECO:0000256" key="4">
    <source>
        <dbReference type="ARBA" id="ARBA00023157"/>
    </source>
</evidence>
<proteinExistence type="predicted"/>
<name>A0A7M7M8K8_VARDE</name>
<dbReference type="RefSeq" id="XP_022657779.1">
    <property type="nucleotide sequence ID" value="XM_022802044.1"/>
</dbReference>
<evidence type="ECO:0000256" key="1">
    <source>
        <dbReference type="ARBA" id="ARBA00004328"/>
    </source>
</evidence>
<dbReference type="GeneID" id="111248920"/>
<evidence type="ECO:0000256" key="7">
    <source>
        <dbReference type="SAM" id="SignalP"/>
    </source>
</evidence>
<organism evidence="9 10">
    <name type="scientific">Varroa destructor</name>
    <name type="common">Honeybee mite</name>
    <dbReference type="NCBI Taxonomy" id="109461"/>
    <lineage>
        <taxon>Eukaryota</taxon>
        <taxon>Metazoa</taxon>
        <taxon>Ecdysozoa</taxon>
        <taxon>Arthropoda</taxon>
        <taxon>Chelicerata</taxon>
        <taxon>Arachnida</taxon>
        <taxon>Acari</taxon>
        <taxon>Parasitiformes</taxon>
        <taxon>Mesostigmata</taxon>
        <taxon>Gamasina</taxon>
        <taxon>Dermanyssoidea</taxon>
        <taxon>Varroidae</taxon>
        <taxon>Varroa</taxon>
    </lineage>
</organism>
<dbReference type="InterPro" id="IPR000436">
    <property type="entry name" value="Sushi_SCR_CCP_dom"/>
</dbReference>
<evidence type="ECO:0000313" key="10">
    <source>
        <dbReference type="Proteomes" id="UP000594260"/>
    </source>
</evidence>
<keyword evidence="3 7" id="KW-0732">Signal</keyword>
<dbReference type="EnsemblMetazoa" id="XM_022802040">
    <property type="protein sequence ID" value="XP_022657775"/>
    <property type="gene ID" value="LOC111248920"/>
</dbReference>